<sequence length="37" mass="4113">MLHEEKSYCAAQKALLALEIAEATAWLRTANQGVFMC</sequence>
<reference evidence="1 2" key="1">
    <citation type="submission" date="2011-10" db="EMBL/GenBank/DDBJ databases">
        <authorList>
            <person name="Quillaguamn J."/>
            <person name="Guzmn D."/>
            <person name="Balderrama-Subieta A."/>
            <person name="Cardona-Ortuo C."/>
            <person name="Guevara-Martnez M."/>
            <person name="Callisaya-Quispe N."/>
        </authorList>
    </citation>
    <scope>NUCLEOTIDE SEQUENCE [LARGE SCALE GENOMIC DNA]</scope>
    <source>
        <strain evidence="1 2">LC1</strain>
    </source>
</reference>
<organism evidence="1 2">
    <name type="scientific">Vreelandella boliviensis LC1</name>
    <dbReference type="NCBI Taxonomy" id="1072583"/>
    <lineage>
        <taxon>Bacteria</taxon>
        <taxon>Pseudomonadati</taxon>
        <taxon>Pseudomonadota</taxon>
        <taxon>Gammaproteobacteria</taxon>
        <taxon>Oceanospirillales</taxon>
        <taxon>Halomonadaceae</taxon>
        <taxon>Vreelandella</taxon>
    </lineage>
</organism>
<dbReference type="Proteomes" id="UP000005756">
    <property type="component" value="Unassembled WGS sequence"/>
</dbReference>
<name>A0A7U9C482_9GAMM</name>
<evidence type="ECO:0000313" key="1">
    <source>
        <dbReference type="EMBL" id="EHJ92876.1"/>
    </source>
</evidence>
<dbReference type="AlphaFoldDB" id="A0A7U9C482"/>
<gene>
    <name evidence="1" type="ORF">KUC_2834</name>
</gene>
<proteinExistence type="predicted"/>
<accession>A0A7U9C482</accession>
<dbReference type="EMBL" id="JH393258">
    <property type="protein sequence ID" value="EHJ92876.1"/>
    <property type="molecule type" value="Genomic_DNA"/>
</dbReference>
<protein>
    <submittedName>
        <fullName evidence="1">Uncharacterized protein</fullName>
    </submittedName>
</protein>
<evidence type="ECO:0000313" key="2">
    <source>
        <dbReference type="Proteomes" id="UP000005756"/>
    </source>
</evidence>